<dbReference type="PANTHER" id="PTHR30458">
    <property type="entry name" value="PHENYLACETIC ACID DEGRADATION PROTEIN PAA"/>
    <property type="match status" value="1"/>
</dbReference>
<dbReference type="OrthoDB" id="9789947at2"/>
<comment type="caution">
    <text evidence="1">The sequence shown here is derived from an EMBL/GenBank/DDBJ whole genome shotgun (WGS) entry which is preliminary data.</text>
</comment>
<dbReference type="InterPro" id="IPR052703">
    <property type="entry name" value="Aromatic_CoA_ox/epox"/>
</dbReference>
<dbReference type="EMBL" id="SOBT01000009">
    <property type="protein sequence ID" value="TDU28992.1"/>
    <property type="molecule type" value="Genomic_DNA"/>
</dbReference>
<proteinExistence type="predicted"/>
<dbReference type="NCBIfam" id="TIGR02158">
    <property type="entry name" value="PA_CoA_Oxy3"/>
    <property type="match status" value="1"/>
</dbReference>
<dbReference type="PANTHER" id="PTHR30458:SF0">
    <property type="entry name" value="1,2-PHENYLACETYL-COA EPOXIDASE, SUBUNIT C"/>
    <property type="match status" value="1"/>
</dbReference>
<dbReference type="InterPro" id="IPR012347">
    <property type="entry name" value="Ferritin-like"/>
</dbReference>
<dbReference type="GO" id="GO:0010124">
    <property type="term" value="P:phenylacetate catabolic process"/>
    <property type="evidence" value="ECO:0007669"/>
    <property type="project" value="InterPro"/>
</dbReference>
<dbReference type="InterPro" id="IPR007814">
    <property type="entry name" value="PaaA_PaaC"/>
</dbReference>
<keyword evidence="2" id="KW-1185">Reference proteome</keyword>
<dbReference type="GO" id="GO:0005829">
    <property type="term" value="C:cytosol"/>
    <property type="evidence" value="ECO:0007669"/>
    <property type="project" value="TreeGrafter"/>
</dbReference>
<dbReference type="InterPro" id="IPR011882">
    <property type="entry name" value="PaaC"/>
</dbReference>
<dbReference type="AlphaFoldDB" id="A0A4R7P686"/>
<dbReference type="PIRSF" id="PIRSF037834">
    <property type="entry name" value="PA_CoA_Oase3"/>
    <property type="match status" value="1"/>
</dbReference>
<gene>
    <name evidence="1" type="ORF">DFR24_3374</name>
</gene>
<sequence>MSNKNDTYAYLLRLGDNALVLSQRLGEWCGKGPALEEDMALTNVALDLLGQARLWLSYAAELAGDGADEDSLAYLRDADQFRNVLLLEQPNGNYADTVVRQFFFDAWHALALQQLRVSQDPRIAEIADKALKEVNYHLRRSSDLVVRLGDGTEISRNRMQAAVDHLWPYSGEMFDADGVDLAAAAAGYGFDPSGLRTEWLAYVREVLEEGTLKLPSPEAWMQKGGKQGRHTEHLSRMLSEMQILQRSHPGATW</sequence>
<evidence type="ECO:0000313" key="1">
    <source>
        <dbReference type="EMBL" id="TDU28992.1"/>
    </source>
</evidence>
<dbReference type="InterPro" id="IPR009078">
    <property type="entry name" value="Ferritin-like_SF"/>
</dbReference>
<reference evidence="1 2" key="1">
    <citation type="submission" date="2019-03" db="EMBL/GenBank/DDBJ databases">
        <title>Genomic Encyclopedia of Type Strains, Phase IV (KMG-IV): sequencing the most valuable type-strain genomes for metagenomic binning, comparative biology and taxonomic classification.</title>
        <authorList>
            <person name="Goeker M."/>
        </authorList>
    </citation>
    <scope>NUCLEOTIDE SEQUENCE [LARGE SCALE GENOMIC DNA]</scope>
    <source>
        <strain evidence="1 2">DSM 26377</strain>
    </source>
</reference>
<accession>A0A4R7P686</accession>
<dbReference type="SUPFAM" id="SSF47240">
    <property type="entry name" value="Ferritin-like"/>
    <property type="match status" value="1"/>
</dbReference>
<organism evidence="1 2">
    <name type="scientific">Panacagrimonas perspica</name>
    <dbReference type="NCBI Taxonomy" id="381431"/>
    <lineage>
        <taxon>Bacteria</taxon>
        <taxon>Pseudomonadati</taxon>
        <taxon>Pseudomonadota</taxon>
        <taxon>Gammaproteobacteria</taxon>
        <taxon>Nevskiales</taxon>
        <taxon>Nevskiaceae</taxon>
        <taxon>Panacagrimonas</taxon>
    </lineage>
</organism>
<protein>
    <submittedName>
        <fullName evidence="1">Ring-1,2-phenylacetyl-CoA epoxidase subunit PaaC</fullName>
    </submittedName>
</protein>
<dbReference type="Pfam" id="PF05138">
    <property type="entry name" value="PaaA_PaaC"/>
    <property type="match status" value="1"/>
</dbReference>
<evidence type="ECO:0000313" key="2">
    <source>
        <dbReference type="Proteomes" id="UP000295341"/>
    </source>
</evidence>
<dbReference type="Gene3D" id="1.20.1260.10">
    <property type="match status" value="1"/>
</dbReference>
<dbReference type="RefSeq" id="WP_133882501.1">
    <property type="nucleotide sequence ID" value="NZ_MWIN01000018.1"/>
</dbReference>
<dbReference type="FunFam" id="1.20.1260.10:FF:000012">
    <property type="entry name" value="1,2-phenylacetyl-CoA epoxidase, subunit C"/>
    <property type="match status" value="1"/>
</dbReference>
<dbReference type="Proteomes" id="UP000295341">
    <property type="component" value="Unassembled WGS sequence"/>
</dbReference>
<name>A0A4R7P686_9GAMM</name>